<name>A0ABP0FHC0_CLALP</name>
<organism evidence="2 3">
    <name type="scientific">Clavelina lepadiformis</name>
    <name type="common">Light-bulb sea squirt</name>
    <name type="synonym">Ascidia lepadiformis</name>
    <dbReference type="NCBI Taxonomy" id="159417"/>
    <lineage>
        <taxon>Eukaryota</taxon>
        <taxon>Metazoa</taxon>
        <taxon>Chordata</taxon>
        <taxon>Tunicata</taxon>
        <taxon>Ascidiacea</taxon>
        <taxon>Aplousobranchia</taxon>
        <taxon>Clavelinidae</taxon>
        <taxon>Clavelina</taxon>
    </lineage>
</organism>
<sequence length="139" mass="16092">MMKLGYFVLVFILFSAVCVETASTEEKNNETKCLRSNEHSTCACPFQTKPLNTFSFWNAEKDIREFAQTCEPLNLPFNESTCKIYPINDEEKTEYEYLCPNNGFLQTWGAFAPRTGSYSIRLWWVLFSVISRAYGLYDA</sequence>
<dbReference type="Proteomes" id="UP001642483">
    <property type="component" value="Unassembled WGS sequence"/>
</dbReference>
<keyword evidence="3" id="KW-1185">Reference proteome</keyword>
<dbReference type="EMBL" id="CAWYQH010000057">
    <property type="protein sequence ID" value="CAK8678781.1"/>
    <property type="molecule type" value="Genomic_DNA"/>
</dbReference>
<proteinExistence type="predicted"/>
<feature type="chain" id="PRO_5046648161" evidence="1">
    <location>
        <begin position="25"/>
        <end position="139"/>
    </location>
</feature>
<reference evidence="2 3" key="1">
    <citation type="submission" date="2024-02" db="EMBL/GenBank/DDBJ databases">
        <authorList>
            <person name="Daric V."/>
            <person name="Darras S."/>
        </authorList>
    </citation>
    <scope>NUCLEOTIDE SEQUENCE [LARGE SCALE GENOMIC DNA]</scope>
</reference>
<accession>A0ABP0FHC0</accession>
<feature type="signal peptide" evidence="1">
    <location>
        <begin position="1"/>
        <end position="24"/>
    </location>
</feature>
<keyword evidence="1" id="KW-0732">Signal</keyword>
<gene>
    <name evidence="2" type="ORF">CVLEPA_LOCUS9065</name>
</gene>
<evidence type="ECO:0000313" key="2">
    <source>
        <dbReference type="EMBL" id="CAK8678781.1"/>
    </source>
</evidence>
<evidence type="ECO:0000313" key="3">
    <source>
        <dbReference type="Proteomes" id="UP001642483"/>
    </source>
</evidence>
<evidence type="ECO:0000256" key="1">
    <source>
        <dbReference type="SAM" id="SignalP"/>
    </source>
</evidence>
<protein>
    <submittedName>
        <fullName evidence="2">Uncharacterized protein</fullName>
    </submittedName>
</protein>
<comment type="caution">
    <text evidence="2">The sequence shown here is derived from an EMBL/GenBank/DDBJ whole genome shotgun (WGS) entry which is preliminary data.</text>
</comment>